<dbReference type="InterPro" id="IPR020841">
    <property type="entry name" value="PKS_Beta-ketoAc_synthase_dom"/>
</dbReference>
<dbReference type="InterPro" id="IPR014031">
    <property type="entry name" value="Ketoacyl_synth_C"/>
</dbReference>
<dbReference type="Pfam" id="PF02801">
    <property type="entry name" value="Ketoacyl-synt_C"/>
    <property type="match status" value="1"/>
</dbReference>
<dbReference type="Pfam" id="PF00698">
    <property type="entry name" value="Acyl_transf_1"/>
    <property type="match status" value="1"/>
</dbReference>
<dbReference type="InterPro" id="IPR016039">
    <property type="entry name" value="Thiolase-like"/>
</dbReference>
<dbReference type="GO" id="GO:0005737">
    <property type="term" value="C:cytoplasm"/>
    <property type="evidence" value="ECO:0007669"/>
    <property type="project" value="TreeGrafter"/>
</dbReference>
<dbReference type="InterPro" id="IPR049900">
    <property type="entry name" value="PKS_mFAS_DH"/>
</dbReference>
<keyword evidence="4" id="KW-0808">Transferase</keyword>
<feature type="region of interest" description="C-terminal hotdog fold" evidence="5">
    <location>
        <begin position="1599"/>
        <end position="1743"/>
    </location>
</feature>
<dbReference type="SMART" id="SM00826">
    <property type="entry name" value="PKS_DH"/>
    <property type="match status" value="1"/>
</dbReference>
<dbReference type="InterPro" id="IPR016036">
    <property type="entry name" value="Malonyl_transacylase_ACP-bd"/>
</dbReference>
<organism evidence="9">
    <name type="scientific">Streptomyces uncialis</name>
    <dbReference type="NCBI Taxonomy" id="1048205"/>
    <lineage>
        <taxon>Bacteria</taxon>
        <taxon>Bacillati</taxon>
        <taxon>Actinomycetota</taxon>
        <taxon>Actinomycetes</taxon>
        <taxon>Kitasatosporales</taxon>
        <taxon>Streptomycetaceae</taxon>
        <taxon>Streptomyces</taxon>
    </lineage>
</organism>
<feature type="domain" description="Ketosynthase family 3 (KS3)" evidence="7">
    <location>
        <begin position="4"/>
        <end position="459"/>
    </location>
</feature>
<dbReference type="GO" id="GO:0071770">
    <property type="term" value="P:DIM/DIP cell wall layer assembly"/>
    <property type="evidence" value="ECO:0007669"/>
    <property type="project" value="TreeGrafter"/>
</dbReference>
<dbReference type="RefSeq" id="WP_143201250.1">
    <property type="nucleotide sequence ID" value="NZ_LFBV01000004.1"/>
</dbReference>
<dbReference type="InterPro" id="IPR016035">
    <property type="entry name" value="Acyl_Trfase/lysoPLipase"/>
</dbReference>
<evidence type="ECO:0000259" key="8">
    <source>
        <dbReference type="PROSITE" id="PS52019"/>
    </source>
</evidence>
<proteinExistence type="predicted"/>
<dbReference type="InterPro" id="IPR036291">
    <property type="entry name" value="NAD(P)-bd_dom_sf"/>
</dbReference>
<dbReference type="InterPro" id="IPR036736">
    <property type="entry name" value="ACP-like_sf"/>
</dbReference>
<dbReference type="SUPFAM" id="SSF52151">
    <property type="entry name" value="FabD/lysophospholipase-like"/>
    <property type="match status" value="1"/>
</dbReference>
<feature type="domain" description="PKS/mFAS DH" evidence="8">
    <location>
        <begin position="1450"/>
        <end position="1743"/>
    </location>
</feature>
<dbReference type="Pfam" id="PF14765">
    <property type="entry name" value="PS-DH"/>
    <property type="match status" value="1"/>
</dbReference>
<dbReference type="Gene3D" id="3.40.366.10">
    <property type="entry name" value="Malonyl-Coenzyme A Acyl Carrier Protein, domain 2"/>
    <property type="match status" value="1"/>
</dbReference>
<evidence type="ECO:0000256" key="4">
    <source>
        <dbReference type="ARBA" id="ARBA00022679"/>
    </source>
</evidence>
<dbReference type="SMART" id="SM00822">
    <property type="entry name" value="PKS_KR"/>
    <property type="match status" value="1"/>
</dbReference>
<dbReference type="SUPFAM" id="SSF55048">
    <property type="entry name" value="Probable ACP-binding domain of malonyl-CoA ACP transacylase"/>
    <property type="match status" value="1"/>
</dbReference>
<dbReference type="PANTHER" id="PTHR43775:SF37">
    <property type="entry name" value="SI:DKEY-61P9.11"/>
    <property type="match status" value="1"/>
</dbReference>
<feature type="compositionally biased region" description="Basic and acidic residues" evidence="6">
    <location>
        <begin position="1800"/>
        <end position="1812"/>
    </location>
</feature>
<dbReference type="PANTHER" id="PTHR43775">
    <property type="entry name" value="FATTY ACID SYNTHASE"/>
    <property type="match status" value="1"/>
</dbReference>
<reference evidence="9" key="1">
    <citation type="submission" date="2014-04" db="EMBL/GenBank/DDBJ databases">
        <title>Identification and characterization of the uncialamycin biosynthetic gene cluster.</title>
        <authorList>
            <person name="Huang T."/>
            <person name="Yan X."/>
            <person name="Ge H."/>
            <person name="Yan Y."/>
            <person name="Shen B."/>
        </authorList>
    </citation>
    <scope>NUCLEOTIDE SEQUENCE</scope>
</reference>
<dbReference type="GO" id="GO:0006633">
    <property type="term" value="P:fatty acid biosynthetic process"/>
    <property type="evidence" value="ECO:0007669"/>
    <property type="project" value="TreeGrafter"/>
</dbReference>
<evidence type="ECO:0000313" key="10">
    <source>
        <dbReference type="EMBL" id="AMK92560.1"/>
    </source>
</evidence>
<dbReference type="EMBL" id="KJ652675">
    <property type="protein sequence ID" value="AID54471.1"/>
    <property type="molecule type" value="Genomic_DNA"/>
</dbReference>
<comment type="caution">
    <text evidence="5">Lacks conserved residue(s) required for the propagation of feature annotation.</text>
</comment>
<dbReference type="Pfam" id="PF21089">
    <property type="entry name" value="PKS_DH_N"/>
    <property type="match status" value="1"/>
</dbReference>
<dbReference type="InterPro" id="IPR014043">
    <property type="entry name" value="Acyl_transferase_dom"/>
</dbReference>
<dbReference type="InterPro" id="IPR020807">
    <property type="entry name" value="PKS_DH"/>
</dbReference>
<dbReference type="Gene3D" id="3.40.47.10">
    <property type="match status" value="1"/>
</dbReference>
<dbReference type="InterPro" id="IPR014030">
    <property type="entry name" value="Ketoacyl_synth_N"/>
</dbReference>
<dbReference type="InterPro" id="IPR049552">
    <property type="entry name" value="PKS_DH_N"/>
</dbReference>
<accession>A0A068F0K1</accession>
<dbReference type="Pfam" id="PF08659">
    <property type="entry name" value="KR"/>
    <property type="match status" value="1"/>
</dbReference>
<dbReference type="CDD" id="cd00833">
    <property type="entry name" value="PKS"/>
    <property type="match status" value="1"/>
</dbReference>
<dbReference type="InterPro" id="IPR050091">
    <property type="entry name" value="PKS_NRPS_Biosynth_Enz"/>
</dbReference>
<evidence type="ECO:0000256" key="5">
    <source>
        <dbReference type="PROSITE-ProRule" id="PRU01363"/>
    </source>
</evidence>
<sequence length="1950" mass="200744">MNAAPRISVVGMACRYPDADDPDQLWENVLAGRRAFRPIPPERLDTADYLPGAAGADSFALTHAALLEGFTFDRADFGIAGTTFRTTDTVHWLALDTARRALLDAGLRQGRGLPRASTAVVLGNSLTGDSSRANSLRLRYPYVRRIVARLLDERGMGLRESAELLRELEHRFKAPFPEPDEDTLAGGLANTVAGRICNHFDLRGGGFTVDGACASSLLAVADGCRMLASGEADAAIVGGVDLSIDPFELIGFARTGALATDEMLVYDRASRGFLPGEGCGVLVLMRERDADAAGLEGRAVLTGWGVSSDGAGSITRPTAEGHLLAVHRAYTLAGYAPGSVGCFEGHGTGTKVGDTTELGALSTAHGTDGPPAVIGSVKANIGHTKAAAGVAGLIKAVQAVRHRVLPPATGVRLPHPLLTARGRSLRLAERPEEFPAGPVRAGVSAMGFGGINTHVAVEAAGPRPAARTVMPLAARTPQTSELLVLAAADGPALRERCLRLAALTARMSYAELTDLAATLAAGHSGPAHGARGAVVAATPREAGARLTRLADLAVSGAGQVVDPSGGVFLGQGSGRPRITLLLPGQGARGAGQAFRARFDRVWAEVAALGGAGVQDGADTRVAQPRIVSASLAALRVLTGVGVEADTAIGHSLGELTALHWAGSFDAATLLRLVGHRAELMAAAPGGAGAMTALDAAADRVEEWAKGTGAVVAALNGPRQTVVSGPPPEVAAVTAAARREGVDATALQVSHAFHSPQMAGAARALPDALAGEPVGPALRPVVSTVTGRLLGPGDDLSALLARQLVSPVLFARAVGAVADTTELFVEAGPGHSLAAFAAACAPGVPVVSVATDAASVRGLLDVVAAAHALGAPVRPRVLFDDRLTRPFPLDRTFRFLTNPCEEVPPAPADHEPPPSAADGTPGKAEGPAAGIADAPADALTALRARVAERAELPVAAIGPELALLDDLHLSSITVGQIVARTAADIGVDPPVEMTPMATATVGEIAALLSAGPERADEAASAPVPGVGSWVRGYRMDWAADPLPATGPDTEPDTAPTGTEGWQVVADPRDALAGVLPAALARVSRSGGTLLCLPARAGAGTAGLLLAAAGAVKDDGLLVVVQRGPVGGGFVKSLHLERPATTVCLITVPGIPDGELRGERWVSRLAAETAAARGFTEARYRADGTRLTPALAPVPLPAAPGPALSADDVVLVTGGGRGITAECARMLAAGSGGARIAVLGRTRPEDDESLRENLARLGPDVRYTSADVTDPEAVRSAVRGIRAALGPVTVVVHGAGRNVPTALRYLDEEEFDATVRPKVDGLRLVLDALGDRAPRLLLAFGSVIGRSGLRGEAHYAAANEWLRAFVDDYRRDRPGCRGLTLEWSVWSGTGMGDRLGVLDSLARQGVSPLTVDDGLDALGRVLADPALAGPVILASRTGTPATLAYRDRTERDGRFAERVLVDCPGAELITEAELSLGTDPYLQDHVLEGQALLPGVMALEAMAQTATAVRGPSRVTALTDVVFHRAVTVAERGTTVLRIAALARHDGTVDVVIRGDGTGFAVDHMSGTVQLSGTGDPAAVAEPEPAPVREMPAGPVSDGRGPALDPGRDLYGGPLFQSGRFRRVLRYREIAARGCAAVISTADDGDWFGMFHPRTLVLGDPGARDAFLHAVQVCVPHRTLLPVSVGRITFGRTARAAGELLLTARETAHDGDEFVYRLTVTDSSGRVVERWDDLVLHAVRAPRRAGGPRPWPAALLPPLLTRAWGPAGPGPRVLVERTGGPGRGSSRDVLARLTGGGLPGTRRPDGRPDPEDGGPHVSASHGAGLTLALAADRPVGCDIEEVAHRDEPDWAGLLGPGGTALAAALVTAGWPAAALPADHARTAVWAVAEALQKAGGGRGDRPHLRRVRDDGGAEFTAGRFTALAYPVVTRTGPDGTVPCVVAVAHEEREGHA</sequence>
<evidence type="ECO:0000256" key="1">
    <source>
        <dbReference type="ARBA" id="ARBA00004792"/>
    </source>
</evidence>
<dbReference type="InterPro" id="IPR057326">
    <property type="entry name" value="KR_dom"/>
</dbReference>
<comment type="pathway">
    <text evidence="1">Antibiotic biosynthesis.</text>
</comment>
<evidence type="ECO:0000256" key="6">
    <source>
        <dbReference type="SAM" id="MobiDB-lite"/>
    </source>
</evidence>
<evidence type="ECO:0000259" key="7">
    <source>
        <dbReference type="PROSITE" id="PS52004"/>
    </source>
</evidence>
<dbReference type="SUPFAM" id="SSF51735">
    <property type="entry name" value="NAD(P)-binding Rossmann-fold domains"/>
    <property type="match status" value="1"/>
</dbReference>
<keyword evidence="3" id="KW-0597">Phosphoprotein</keyword>
<dbReference type="SUPFAM" id="SSF53901">
    <property type="entry name" value="Thiolase-like"/>
    <property type="match status" value="1"/>
</dbReference>
<dbReference type="EMBL" id="KT762610">
    <property type="protein sequence ID" value="AMK92560.1"/>
    <property type="molecule type" value="Genomic_DNA"/>
</dbReference>
<evidence type="ECO:0000256" key="3">
    <source>
        <dbReference type="ARBA" id="ARBA00022553"/>
    </source>
</evidence>
<dbReference type="Gene3D" id="3.10.129.110">
    <property type="entry name" value="Polyketide synthase dehydratase"/>
    <property type="match status" value="1"/>
</dbReference>
<dbReference type="Gene3D" id="1.10.1200.10">
    <property type="entry name" value="ACP-like"/>
    <property type="match status" value="1"/>
</dbReference>
<dbReference type="InterPro" id="IPR049551">
    <property type="entry name" value="PKS_DH_C"/>
</dbReference>
<dbReference type="PROSITE" id="PS52019">
    <property type="entry name" value="PKS_MFAS_DH"/>
    <property type="match status" value="1"/>
</dbReference>
<dbReference type="CDD" id="cd08953">
    <property type="entry name" value="KR_2_SDR_x"/>
    <property type="match status" value="1"/>
</dbReference>
<dbReference type="InterPro" id="IPR013968">
    <property type="entry name" value="PKS_KR"/>
</dbReference>
<dbReference type="InterPro" id="IPR042104">
    <property type="entry name" value="PKS_dehydratase_sf"/>
</dbReference>
<protein>
    <submittedName>
        <fullName evidence="9">Enediyne polyketide synthase</fullName>
    </submittedName>
</protein>
<dbReference type="SMART" id="SM00827">
    <property type="entry name" value="PKS_AT"/>
    <property type="match status" value="1"/>
</dbReference>
<dbReference type="GO" id="GO:0005886">
    <property type="term" value="C:plasma membrane"/>
    <property type="evidence" value="ECO:0007669"/>
    <property type="project" value="TreeGrafter"/>
</dbReference>
<dbReference type="PROSITE" id="PS52004">
    <property type="entry name" value="KS3_2"/>
    <property type="match status" value="1"/>
</dbReference>
<gene>
    <name evidence="9" type="primary">ucmE</name>
</gene>
<name>A0A068F0K1_9ACTN</name>
<dbReference type="Gene3D" id="3.40.50.720">
    <property type="entry name" value="NAD(P)-binding Rossmann-like Domain"/>
    <property type="match status" value="1"/>
</dbReference>
<dbReference type="SMART" id="SM00825">
    <property type="entry name" value="PKS_KS"/>
    <property type="match status" value="1"/>
</dbReference>
<feature type="region of interest" description="Disordered" evidence="6">
    <location>
        <begin position="899"/>
        <end position="929"/>
    </location>
</feature>
<feature type="region of interest" description="Disordered" evidence="6">
    <location>
        <begin position="1569"/>
        <end position="1598"/>
    </location>
</feature>
<dbReference type="SUPFAM" id="SSF47336">
    <property type="entry name" value="ACP-like"/>
    <property type="match status" value="1"/>
</dbReference>
<feature type="compositionally biased region" description="Low complexity" evidence="6">
    <location>
        <begin position="1575"/>
        <end position="1591"/>
    </location>
</feature>
<dbReference type="Pfam" id="PF00109">
    <property type="entry name" value="ketoacyl-synt"/>
    <property type="match status" value="1"/>
</dbReference>
<dbReference type="InterPro" id="IPR001227">
    <property type="entry name" value="Ac_transferase_dom_sf"/>
</dbReference>
<feature type="region of interest" description="N-terminal hotdog fold" evidence="5">
    <location>
        <begin position="1450"/>
        <end position="1574"/>
    </location>
</feature>
<reference evidence="10" key="2">
    <citation type="journal article" date="2016" name="MBio">
        <title>Strain Prioritization and Genome Mining for Enediyne Natural Products.</title>
        <authorList>
            <person name="Yan X."/>
            <person name="Ge H."/>
            <person name="Huang T."/>
            <person name="Hindra"/>
            <person name="Yang D."/>
            <person name="Teng Q."/>
            <person name="Crnovcic I."/>
            <person name="Li X."/>
            <person name="Rudolf J.D."/>
            <person name="Lohman J.R."/>
            <person name="Gansemans Y."/>
            <person name="Zhu X."/>
            <person name="Huang Y."/>
            <person name="Zhao L.X."/>
            <person name="Jiang Y."/>
            <person name="Van Nieuwerburgh F."/>
            <person name="Rader C."/>
            <person name="Duan Y."/>
            <person name="Shen B."/>
        </authorList>
    </citation>
    <scope>NUCLEOTIDE SEQUENCE</scope>
    <source>
        <strain evidence="10">DCA2648</strain>
    </source>
</reference>
<keyword evidence="2" id="KW-0596">Phosphopantetheine</keyword>
<evidence type="ECO:0000256" key="2">
    <source>
        <dbReference type="ARBA" id="ARBA00022450"/>
    </source>
</evidence>
<evidence type="ECO:0000313" key="9">
    <source>
        <dbReference type="EMBL" id="AID54471.1"/>
    </source>
</evidence>
<feature type="region of interest" description="Disordered" evidence="6">
    <location>
        <begin position="1775"/>
        <end position="1819"/>
    </location>
</feature>
<dbReference type="GO" id="GO:0004312">
    <property type="term" value="F:fatty acid synthase activity"/>
    <property type="evidence" value="ECO:0007669"/>
    <property type="project" value="TreeGrafter"/>
</dbReference>